<dbReference type="Proteomes" id="UP001501710">
    <property type="component" value="Unassembled WGS sequence"/>
</dbReference>
<name>A0ABP8C2J2_9ACTN</name>
<sequence length="90" mass="9623">MLIPDFGPADRLYAALRRRAPQIAVSVVRDEDTDLPHVSVTYRDAGPKTAEWDGAAYRMRQGDGPWSLLPAAAEDAADAIAADLGATTRG</sequence>
<proteinExistence type="predicted"/>
<protein>
    <submittedName>
        <fullName evidence="1">Uncharacterized protein</fullName>
    </submittedName>
</protein>
<keyword evidence="2" id="KW-1185">Reference proteome</keyword>
<dbReference type="EMBL" id="BAABAS010000006">
    <property type="protein sequence ID" value="GAA4232264.1"/>
    <property type="molecule type" value="Genomic_DNA"/>
</dbReference>
<gene>
    <name evidence="1" type="ORF">GCM10022254_31680</name>
</gene>
<reference evidence="2" key="1">
    <citation type="journal article" date="2019" name="Int. J. Syst. Evol. Microbiol.">
        <title>The Global Catalogue of Microorganisms (GCM) 10K type strain sequencing project: providing services to taxonomists for standard genome sequencing and annotation.</title>
        <authorList>
            <consortium name="The Broad Institute Genomics Platform"/>
            <consortium name="The Broad Institute Genome Sequencing Center for Infectious Disease"/>
            <person name="Wu L."/>
            <person name="Ma J."/>
        </authorList>
    </citation>
    <scope>NUCLEOTIDE SEQUENCE [LARGE SCALE GENOMIC DNA]</scope>
    <source>
        <strain evidence="2">JCM 17440</strain>
    </source>
</reference>
<comment type="caution">
    <text evidence="1">The sequence shown here is derived from an EMBL/GenBank/DDBJ whole genome shotgun (WGS) entry which is preliminary data.</text>
</comment>
<evidence type="ECO:0000313" key="2">
    <source>
        <dbReference type="Proteomes" id="UP001501710"/>
    </source>
</evidence>
<organism evidence="1 2">
    <name type="scientific">Actinomadura meridiana</name>
    <dbReference type="NCBI Taxonomy" id="559626"/>
    <lineage>
        <taxon>Bacteria</taxon>
        <taxon>Bacillati</taxon>
        <taxon>Actinomycetota</taxon>
        <taxon>Actinomycetes</taxon>
        <taxon>Streptosporangiales</taxon>
        <taxon>Thermomonosporaceae</taxon>
        <taxon>Actinomadura</taxon>
    </lineage>
</organism>
<evidence type="ECO:0000313" key="1">
    <source>
        <dbReference type="EMBL" id="GAA4232264.1"/>
    </source>
</evidence>
<dbReference type="RefSeq" id="WP_344896709.1">
    <property type="nucleotide sequence ID" value="NZ_BAABAS010000006.1"/>
</dbReference>
<accession>A0ABP8C2J2</accession>